<dbReference type="Proteomes" id="UP000799291">
    <property type="component" value="Unassembled WGS sequence"/>
</dbReference>
<feature type="transmembrane region" description="Helical" evidence="2">
    <location>
        <begin position="46"/>
        <end position="64"/>
    </location>
</feature>
<reference evidence="3" key="1">
    <citation type="journal article" date="2020" name="Stud. Mycol.">
        <title>101 Dothideomycetes genomes: a test case for predicting lifestyles and emergence of pathogens.</title>
        <authorList>
            <person name="Haridas S."/>
            <person name="Albert R."/>
            <person name="Binder M."/>
            <person name="Bloem J."/>
            <person name="Labutti K."/>
            <person name="Salamov A."/>
            <person name="Andreopoulos B."/>
            <person name="Baker S."/>
            <person name="Barry K."/>
            <person name="Bills G."/>
            <person name="Bluhm B."/>
            <person name="Cannon C."/>
            <person name="Castanera R."/>
            <person name="Culley D."/>
            <person name="Daum C."/>
            <person name="Ezra D."/>
            <person name="Gonzalez J."/>
            <person name="Henrissat B."/>
            <person name="Kuo A."/>
            <person name="Liang C."/>
            <person name="Lipzen A."/>
            <person name="Lutzoni F."/>
            <person name="Magnuson J."/>
            <person name="Mondo S."/>
            <person name="Nolan M."/>
            <person name="Ohm R."/>
            <person name="Pangilinan J."/>
            <person name="Park H.-J."/>
            <person name="Ramirez L."/>
            <person name="Alfaro M."/>
            <person name="Sun H."/>
            <person name="Tritt A."/>
            <person name="Yoshinaga Y."/>
            <person name="Zwiers L.-H."/>
            <person name="Turgeon B."/>
            <person name="Goodwin S."/>
            <person name="Spatafora J."/>
            <person name="Crous P."/>
            <person name="Grigoriev I."/>
        </authorList>
    </citation>
    <scope>NUCLEOTIDE SEQUENCE</scope>
    <source>
        <strain evidence="3">CBS 122367</strain>
    </source>
</reference>
<evidence type="ECO:0000256" key="2">
    <source>
        <dbReference type="SAM" id="Phobius"/>
    </source>
</evidence>
<dbReference type="OrthoDB" id="3945378at2759"/>
<proteinExistence type="predicted"/>
<organism evidence="3 4">
    <name type="scientific">Lentithecium fluviatile CBS 122367</name>
    <dbReference type="NCBI Taxonomy" id="1168545"/>
    <lineage>
        <taxon>Eukaryota</taxon>
        <taxon>Fungi</taxon>
        <taxon>Dikarya</taxon>
        <taxon>Ascomycota</taxon>
        <taxon>Pezizomycotina</taxon>
        <taxon>Dothideomycetes</taxon>
        <taxon>Pleosporomycetidae</taxon>
        <taxon>Pleosporales</taxon>
        <taxon>Massarineae</taxon>
        <taxon>Lentitheciaceae</taxon>
        <taxon>Lentithecium</taxon>
    </lineage>
</organism>
<feature type="transmembrane region" description="Helical" evidence="2">
    <location>
        <begin position="76"/>
        <end position="95"/>
    </location>
</feature>
<feature type="transmembrane region" description="Helical" evidence="2">
    <location>
        <begin position="116"/>
        <end position="138"/>
    </location>
</feature>
<keyword evidence="2" id="KW-0812">Transmembrane</keyword>
<feature type="transmembrane region" description="Helical" evidence="2">
    <location>
        <begin position="260"/>
        <end position="280"/>
    </location>
</feature>
<keyword evidence="2" id="KW-0472">Membrane</keyword>
<accession>A0A6G1IKX7</accession>
<name>A0A6G1IKX7_9PLEO</name>
<evidence type="ECO:0000256" key="1">
    <source>
        <dbReference type="SAM" id="MobiDB-lite"/>
    </source>
</evidence>
<evidence type="ECO:0000313" key="3">
    <source>
        <dbReference type="EMBL" id="KAF2678748.1"/>
    </source>
</evidence>
<sequence>MAVCNFEGNSDMYGLGIRLGFYLQWYAAILARWIVPLPSEVKSLGFSLNLFVAATFLALIILTTNNVESLQPVETYIVLLLLFGAYLALVPIYLWRLLTGCDPYWDPTRYPIVNMGALSANLNFFLLIGVLIFQYWFWFDRVPDLDHYNCQQYGFLLSQVRLNSKVSVVLNALMYFWLGVVCLYLLALKILHVLGFPDPSDQRKRRVISRSHKERHIDLLQNFDNWIRIIVAIMVTLATELTISWNQIEGTNTLSGAGNTIPFVIGIGAIVRVLYVSAFYDTDDGSDGDSYSGYGSGRPHRGGPSPLPDRQMPDIRYVRRPQRPRRDPIPVRRMPSVLSVEETGRRHG</sequence>
<keyword evidence="4" id="KW-1185">Reference proteome</keyword>
<keyword evidence="2" id="KW-1133">Transmembrane helix</keyword>
<dbReference type="AlphaFoldDB" id="A0A6G1IKX7"/>
<feature type="region of interest" description="Disordered" evidence="1">
    <location>
        <begin position="288"/>
        <end position="348"/>
    </location>
</feature>
<protein>
    <submittedName>
        <fullName evidence="3">Uncharacterized protein</fullName>
    </submittedName>
</protein>
<feature type="transmembrane region" description="Helical" evidence="2">
    <location>
        <begin position="174"/>
        <end position="196"/>
    </location>
</feature>
<feature type="transmembrane region" description="Helical" evidence="2">
    <location>
        <begin position="12"/>
        <end position="34"/>
    </location>
</feature>
<feature type="transmembrane region" description="Helical" evidence="2">
    <location>
        <begin position="225"/>
        <end position="248"/>
    </location>
</feature>
<dbReference type="EMBL" id="MU005609">
    <property type="protein sequence ID" value="KAF2678748.1"/>
    <property type="molecule type" value="Genomic_DNA"/>
</dbReference>
<gene>
    <name evidence="3" type="ORF">K458DRAFT_422828</name>
</gene>
<evidence type="ECO:0000313" key="4">
    <source>
        <dbReference type="Proteomes" id="UP000799291"/>
    </source>
</evidence>